<keyword evidence="2" id="KW-1185">Reference proteome</keyword>
<proteinExistence type="predicted"/>
<name>A0ABW3CH77_9ACTN</name>
<dbReference type="Gene3D" id="3.40.50.880">
    <property type="match status" value="1"/>
</dbReference>
<dbReference type="InterPro" id="IPR029062">
    <property type="entry name" value="Class_I_gatase-like"/>
</dbReference>
<dbReference type="Proteomes" id="UP001597083">
    <property type="component" value="Unassembled WGS sequence"/>
</dbReference>
<reference evidence="2" key="1">
    <citation type="journal article" date="2019" name="Int. J. Syst. Evol. Microbiol.">
        <title>The Global Catalogue of Microorganisms (GCM) 10K type strain sequencing project: providing services to taxonomists for standard genome sequencing and annotation.</title>
        <authorList>
            <consortium name="The Broad Institute Genomics Platform"/>
            <consortium name="The Broad Institute Genome Sequencing Center for Infectious Disease"/>
            <person name="Wu L."/>
            <person name="Ma J."/>
        </authorList>
    </citation>
    <scope>NUCLEOTIDE SEQUENCE [LARGE SCALE GENOMIC DNA]</scope>
    <source>
        <strain evidence="2">JCM 31696</strain>
    </source>
</reference>
<gene>
    <name evidence="1" type="ORF">ACFQ07_11730</name>
</gene>
<evidence type="ECO:0000313" key="2">
    <source>
        <dbReference type="Proteomes" id="UP001597083"/>
    </source>
</evidence>
<sequence length="64" mass="7055">MAALNSEAAPTGHRRRVAFVIYEGFQSLDLTGPYEVFQHVQRLERGYDCRVVAPVAGPVRAHSG</sequence>
<feature type="non-terminal residue" evidence="1">
    <location>
        <position position="64"/>
    </location>
</feature>
<dbReference type="SUPFAM" id="SSF52317">
    <property type="entry name" value="Class I glutamine amidotransferase-like"/>
    <property type="match status" value="1"/>
</dbReference>
<comment type="caution">
    <text evidence="1">The sequence shown here is derived from an EMBL/GenBank/DDBJ whole genome shotgun (WGS) entry which is preliminary data.</text>
</comment>
<organism evidence="1 2">
    <name type="scientific">Actinomadura adrarensis</name>
    <dbReference type="NCBI Taxonomy" id="1819600"/>
    <lineage>
        <taxon>Bacteria</taxon>
        <taxon>Bacillati</taxon>
        <taxon>Actinomycetota</taxon>
        <taxon>Actinomycetes</taxon>
        <taxon>Streptosporangiales</taxon>
        <taxon>Thermomonosporaceae</taxon>
        <taxon>Actinomadura</taxon>
    </lineage>
</organism>
<accession>A0ABW3CH77</accession>
<evidence type="ECO:0000313" key="1">
    <source>
        <dbReference type="EMBL" id="MFD0852902.1"/>
    </source>
</evidence>
<dbReference type="EMBL" id="JBHTIR010001727">
    <property type="protein sequence ID" value="MFD0852902.1"/>
    <property type="molecule type" value="Genomic_DNA"/>
</dbReference>
<protein>
    <submittedName>
        <fullName evidence="1">AraC family transcriptional regulator</fullName>
    </submittedName>
</protein>